<dbReference type="Pfam" id="PF03401">
    <property type="entry name" value="TctC"/>
    <property type="match status" value="1"/>
</dbReference>
<name>A0ABV7BUS8_9PROT</name>
<sequence>MKLRILVAGFVACALATAAVAQPAPGADTYPNRPIRLIVPSGPGSATDLAARIFAEEAGRRLGSPVVADNRTGAGGRIGPETAARAPADGYTLIWANSIGFGVLSTTAGNLPYDPVRDFDPIAPIAWFQITLVCNPRLVPAQNLQELIAYMKARPGAVRVSSAGVGSGNHFALELFNWKAGVETLHVPYRNPIQGIQDVVAGNLECTMDSQVVSQIEAGQLRAFAVTGSQRDPRLPQVPTMAEAGLAGYDLTWFQAIAAPAGTPRAAIDRLQAVAREIAESPAFRNRMATAGLTVLPGTSEDLARMIRFEIDRYRSIATQANLRFE</sequence>
<dbReference type="EMBL" id="JBHRSB010000004">
    <property type="protein sequence ID" value="MFC3001492.1"/>
    <property type="molecule type" value="Genomic_DNA"/>
</dbReference>
<proteinExistence type="inferred from homology"/>
<gene>
    <name evidence="3" type="ORF">ACFOD3_16410</name>
</gene>
<comment type="caution">
    <text evidence="3">The sequence shown here is derived from an EMBL/GenBank/DDBJ whole genome shotgun (WGS) entry which is preliminary data.</text>
</comment>
<keyword evidence="4" id="KW-1185">Reference proteome</keyword>
<comment type="similarity">
    <text evidence="1">Belongs to the UPF0065 (bug) family.</text>
</comment>
<feature type="chain" id="PRO_5046791098" evidence="2">
    <location>
        <begin position="22"/>
        <end position="326"/>
    </location>
</feature>
<dbReference type="PIRSF" id="PIRSF017082">
    <property type="entry name" value="YflP"/>
    <property type="match status" value="1"/>
</dbReference>
<organism evidence="3 4">
    <name type="scientific">Falsiroseomonas tokyonensis</name>
    <dbReference type="NCBI Taxonomy" id="430521"/>
    <lineage>
        <taxon>Bacteria</taxon>
        <taxon>Pseudomonadati</taxon>
        <taxon>Pseudomonadota</taxon>
        <taxon>Alphaproteobacteria</taxon>
        <taxon>Acetobacterales</taxon>
        <taxon>Roseomonadaceae</taxon>
        <taxon>Falsiroseomonas</taxon>
    </lineage>
</organism>
<protein>
    <submittedName>
        <fullName evidence="3">Bug family tripartite tricarboxylate transporter substrate binding protein</fullName>
    </submittedName>
</protein>
<evidence type="ECO:0000256" key="2">
    <source>
        <dbReference type="SAM" id="SignalP"/>
    </source>
</evidence>
<keyword evidence="2" id="KW-0732">Signal</keyword>
<dbReference type="PANTHER" id="PTHR42928:SF5">
    <property type="entry name" value="BLR1237 PROTEIN"/>
    <property type="match status" value="1"/>
</dbReference>
<dbReference type="RefSeq" id="WP_216837549.1">
    <property type="nucleotide sequence ID" value="NZ_JAFNJS010000004.1"/>
</dbReference>
<dbReference type="PANTHER" id="PTHR42928">
    <property type="entry name" value="TRICARBOXYLATE-BINDING PROTEIN"/>
    <property type="match status" value="1"/>
</dbReference>
<evidence type="ECO:0000313" key="4">
    <source>
        <dbReference type="Proteomes" id="UP001595420"/>
    </source>
</evidence>
<dbReference type="Proteomes" id="UP001595420">
    <property type="component" value="Unassembled WGS sequence"/>
</dbReference>
<evidence type="ECO:0000313" key="3">
    <source>
        <dbReference type="EMBL" id="MFC3001492.1"/>
    </source>
</evidence>
<dbReference type="InterPro" id="IPR005064">
    <property type="entry name" value="BUG"/>
</dbReference>
<dbReference type="CDD" id="cd07012">
    <property type="entry name" value="PBP2_Bug_TTT"/>
    <property type="match status" value="1"/>
</dbReference>
<evidence type="ECO:0000256" key="1">
    <source>
        <dbReference type="ARBA" id="ARBA00006987"/>
    </source>
</evidence>
<feature type="signal peptide" evidence="2">
    <location>
        <begin position="1"/>
        <end position="21"/>
    </location>
</feature>
<accession>A0ABV7BUS8</accession>
<reference evidence="4" key="1">
    <citation type="journal article" date="2019" name="Int. J. Syst. Evol. Microbiol.">
        <title>The Global Catalogue of Microorganisms (GCM) 10K type strain sequencing project: providing services to taxonomists for standard genome sequencing and annotation.</title>
        <authorList>
            <consortium name="The Broad Institute Genomics Platform"/>
            <consortium name="The Broad Institute Genome Sequencing Center for Infectious Disease"/>
            <person name="Wu L."/>
            <person name="Ma J."/>
        </authorList>
    </citation>
    <scope>NUCLEOTIDE SEQUENCE [LARGE SCALE GENOMIC DNA]</scope>
    <source>
        <strain evidence="4">CGMCC 1.16855</strain>
    </source>
</reference>